<comment type="similarity">
    <text evidence="1">Belongs to the QNG1 protein family.</text>
</comment>
<dbReference type="PANTHER" id="PTHR21314:SF1">
    <property type="entry name" value="QUEUOSINE SALVAGE PROTEIN"/>
    <property type="match status" value="1"/>
</dbReference>
<name>A0A8E2AY76_9APHY</name>
<protein>
    <recommendedName>
        <fullName evidence="1">Queuosine 5'-phosphate N-glycosylase/hydrolase</fullName>
        <ecNumber evidence="1">3.2.2.-</ecNumber>
    </recommendedName>
    <alternativeName>
        <fullName evidence="1">Queuosine-nucleotide N-glycosylase/hydrolase</fullName>
    </alternativeName>
</protein>
<reference evidence="2 3" key="1">
    <citation type="submission" date="2016-07" db="EMBL/GenBank/DDBJ databases">
        <title>Draft genome of the white-rot fungus Obba rivulosa 3A-2.</title>
        <authorList>
            <consortium name="DOE Joint Genome Institute"/>
            <person name="Miettinen O."/>
            <person name="Riley R."/>
            <person name="Acob R."/>
            <person name="Barry K."/>
            <person name="Cullen D."/>
            <person name="De Vries R."/>
            <person name="Hainaut M."/>
            <person name="Hatakka A."/>
            <person name="Henrissat B."/>
            <person name="Hilden K."/>
            <person name="Kuo R."/>
            <person name="Labutti K."/>
            <person name="Lipzen A."/>
            <person name="Makela M.R."/>
            <person name="Sandor L."/>
            <person name="Spatafora J.W."/>
            <person name="Grigoriev I.V."/>
            <person name="Hibbett D.S."/>
        </authorList>
    </citation>
    <scope>NUCLEOTIDE SEQUENCE [LARGE SCALE GENOMIC DNA]</scope>
    <source>
        <strain evidence="2 3">3A-2</strain>
    </source>
</reference>
<comment type="function">
    <text evidence="1">Catalyzes the hydrolysis of queuosine 5'-phosphate, releasing the nucleobase queuine (q). Is required for salvage of queuine from exogenous queuosine (Q) that is imported and then converted to queuosine 5'-phosphate intracellularly.</text>
</comment>
<proteinExistence type="inferred from homology"/>
<evidence type="ECO:0000256" key="1">
    <source>
        <dbReference type="RuleBase" id="RU365002"/>
    </source>
</evidence>
<organism evidence="2 3">
    <name type="scientific">Obba rivulosa</name>
    <dbReference type="NCBI Taxonomy" id="1052685"/>
    <lineage>
        <taxon>Eukaryota</taxon>
        <taxon>Fungi</taxon>
        <taxon>Dikarya</taxon>
        <taxon>Basidiomycota</taxon>
        <taxon>Agaricomycotina</taxon>
        <taxon>Agaricomycetes</taxon>
        <taxon>Polyporales</taxon>
        <taxon>Gelatoporiaceae</taxon>
        <taxon>Obba</taxon>
    </lineage>
</organism>
<dbReference type="Pfam" id="PF10343">
    <property type="entry name" value="Q_salvage"/>
    <property type="match status" value="1"/>
</dbReference>
<dbReference type="Proteomes" id="UP000250043">
    <property type="component" value="Unassembled WGS sequence"/>
</dbReference>
<sequence>MTPPIPPLPPHGGYIRAVRECARAARTRANITISEESMKRFLISPAFTSSFERLRKAHGMIMPLKFDNVLAELNVLTLLALLNFGSGYRVPLHAATGRGAFDNIRALVFGMYISSSAAAGDMLSAQGLRAMEASTVADLMGVSDALHVEHEHESIPGLTVGELGGPIWELVQMITKTMNETGNALVESGYPDLGAFVMEALKEGEKAKNSQDPDLQCDVILERLVRAIPALRDMSDVNGQAVYCFKKALLTIHAIHLRFASATSSPIPIPDTDHLPIFVDNVIPSMLIHLGVINLSTSEPSLGLTTLFSDTGNAETLEALLALEAPRAEEQKDAKIRKVPKGGPILTTEQAYILRAAAIDACELLVESAIALGESNPELEWMKGINPPDLDAWIWAVAKDRADYRKLERFVLRGTSYF</sequence>
<dbReference type="GO" id="GO:0006400">
    <property type="term" value="P:tRNA modification"/>
    <property type="evidence" value="ECO:0007669"/>
    <property type="project" value="TreeGrafter"/>
</dbReference>
<comment type="catalytic activity">
    <reaction evidence="1">
        <text>queuosine 5'-phosphate + H2O = queuine + D-ribose 5-phosphate</text>
        <dbReference type="Rhea" id="RHEA:75387"/>
        <dbReference type="ChEBI" id="CHEBI:15377"/>
        <dbReference type="ChEBI" id="CHEBI:17433"/>
        <dbReference type="ChEBI" id="CHEBI:78346"/>
        <dbReference type="ChEBI" id="CHEBI:194371"/>
    </reaction>
    <physiologicalReaction direction="left-to-right" evidence="1">
        <dbReference type="Rhea" id="RHEA:75388"/>
    </physiologicalReaction>
</comment>
<dbReference type="EMBL" id="KV722408">
    <property type="protein sequence ID" value="OCH90257.1"/>
    <property type="molecule type" value="Genomic_DNA"/>
</dbReference>
<dbReference type="AlphaFoldDB" id="A0A8E2AY76"/>
<evidence type="ECO:0000313" key="2">
    <source>
        <dbReference type="EMBL" id="OCH90257.1"/>
    </source>
</evidence>
<dbReference type="PANTHER" id="PTHR21314">
    <property type="entry name" value="QUEUOSINE 5'-PHOSPHATE N-GLYCOSYLASE_HYDROLASE-RELATED"/>
    <property type="match status" value="1"/>
</dbReference>
<keyword evidence="3" id="KW-1185">Reference proteome</keyword>
<gene>
    <name evidence="2" type="ORF">OBBRIDRAFT_793496</name>
</gene>
<dbReference type="EC" id="3.2.2.-" evidence="1"/>
<dbReference type="InterPro" id="IPR019438">
    <property type="entry name" value="Q_salvage"/>
</dbReference>
<dbReference type="GO" id="GO:0016787">
    <property type="term" value="F:hydrolase activity"/>
    <property type="evidence" value="ECO:0007669"/>
    <property type="project" value="UniProtKB-KW"/>
</dbReference>
<accession>A0A8E2AY76</accession>
<keyword evidence="1" id="KW-0378">Hydrolase</keyword>
<dbReference type="OrthoDB" id="416777at2759"/>
<evidence type="ECO:0000313" key="3">
    <source>
        <dbReference type="Proteomes" id="UP000250043"/>
    </source>
</evidence>